<dbReference type="Proteomes" id="UP000057609">
    <property type="component" value="Chromosome"/>
</dbReference>
<keyword evidence="4 7" id="KW-0812">Transmembrane</keyword>
<evidence type="ECO:0000256" key="3">
    <source>
        <dbReference type="ARBA" id="ARBA00022475"/>
    </source>
</evidence>
<dbReference type="InterPro" id="IPR004776">
    <property type="entry name" value="Mem_transp_PIN-like"/>
</dbReference>
<feature type="transmembrane region" description="Helical" evidence="7">
    <location>
        <begin position="55"/>
        <end position="75"/>
    </location>
</feature>
<dbReference type="GO" id="GO:0016020">
    <property type="term" value="C:membrane"/>
    <property type="evidence" value="ECO:0007669"/>
    <property type="project" value="UniProtKB-SubCell"/>
</dbReference>
<feature type="transmembrane region" description="Helical" evidence="7">
    <location>
        <begin position="158"/>
        <end position="176"/>
    </location>
</feature>
<feature type="transmembrane region" description="Helical" evidence="7">
    <location>
        <begin position="28"/>
        <end position="48"/>
    </location>
</feature>
<keyword evidence="6 7" id="KW-0472">Membrane</keyword>
<dbReference type="HOGENOM" id="CLU_056175_5_0_7"/>
<proteinExistence type="predicted"/>
<name>A0A0B5B6D1_9BACT</name>
<evidence type="ECO:0000256" key="4">
    <source>
        <dbReference type="ARBA" id="ARBA00022692"/>
    </source>
</evidence>
<keyword evidence="3" id="KW-1003">Cell membrane</keyword>
<sequence length="301" mass="32403">MANILLLIVCFVAGMILRRTGRFPESTPAALNGFVIHVSLPAVALLHIHNLRLDLSLAYTVAMAWLLFGAAWLFFRPTGRLLGLPRETVGALILVGGLGNTSFVGLPMIEAFYGKEFLGVGLIADQLGSFLVLSTLGILTATLHSAGELSARQIVRKILYFPPFQALVLALLLRPVPFHPWFLTVLQKVGDTLTPLALASVGFQLQLAHMRGELRTLSLGLCYKLLLAPALIALIFVGLCGTGGKVIQVTIFEAAMAPMISAGIIAVDHRLNPPLVSLMIGIGIPLSFLTLAGWWWLLRGV</sequence>
<organism evidence="8 9">
    <name type="scientific">Geobacter pickeringii</name>
    <dbReference type="NCBI Taxonomy" id="345632"/>
    <lineage>
        <taxon>Bacteria</taxon>
        <taxon>Pseudomonadati</taxon>
        <taxon>Thermodesulfobacteriota</taxon>
        <taxon>Desulfuromonadia</taxon>
        <taxon>Geobacterales</taxon>
        <taxon>Geobacteraceae</taxon>
        <taxon>Geobacter</taxon>
    </lineage>
</organism>
<feature type="transmembrane region" description="Helical" evidence="7">
    <location>
        <begin position="246"/>
        <end position="266"/>
    </location>
</feature>
<dbReference type="RefSeq" id="WP_039739629.1">
    <property type="nucleotide sequence ID" value="NZ_CP009788.1"/>
</dbReference>
<dbReference type="PANTHER" id="PTHR36838:SF1">
    <property type="entry name" value="SLR1864 PROTEIN"/>
    <property type="match status" value="1"/>
</dbReference>
<evidence type="ECO:0000256" key="2">
    <source>
        <dbReference type="ARBA" id="ARBA00022448"/>
    </source>
</evidence>
<dbReference type="Pfam" id="PF03547">
    <property type="entry name" value="Mem_trans"/>
    <property type="match status" value="1"/>
</dbReference>
<keyword evidence="2" id="KW-0813">Transport</keyword>
<dbReference type="AlphaFoldDB" id="A0A0B5B6D1"/>
<accession>A0A0B5B6D1</accession>
<dbReference type="GO" id="GO:0055085">
    <property type="term" value="P:transmembrane transport"/>
    <property type="evidence" value="ECO:0007669"/>
    <property type="project" value="InterPro"/>
</dbReference>
<feature type="transmembrane region" description="Helical" evidence="7">
    <location>
        <begin position="217"/>
        <end position="239"/>
    </location>
</feature>
<reference evidence="8 9" key="1">
    <citation type="journal article" date="2015" name="Genome Announc.">
        <title>Complete Genome of Geobacter pickeringii G13T, a Metal-Reducing Isolate from Sedimentary Kaolin Deposits.</title>
        <authorList>
            <person name="Badalamenti J.P."/>
            <person name="Bond D.R."/>
        </authorList>
    </citation>
    <scope>NUCLEOTIDE SEQUENCE [LARGE SCALE GENOMIC DNA]</scope>
    <source>
        <strain evidence="8 9">G13</strain>
    </source>
</reference>
<evidence type="ECO:0000313" key="8">
    <source>
        <dbReference type="EMBL" id="AJE02097.1"/>
    </source>
</evidence>
<feature type="transmembrane region" description="Helical" evidence="7">
    <location>
        <begin position="127"/>
        <end position="146"/>
    </location>
</feature>
<comment type="subcellular location">
    <subcellularLocation>
        <location evidence="1">Membrane</location>
        <topology evidence="1">Multi-pass membrane protein</topology>
    </subcellularLocation>
</comment>
<evidence type="ECO:0000256" key="1">
    <source>
        <dbReference type="ARBA" id="ARBA00004141"/>
    </source>
</evidence>
<evidence type="ECO:0000313" key="9">
    <source>
        <dbReference type="Proteomes" id="UP000057609"/>
    </source>
</evidence>
<dbReference type="KEGG" id="gpi:GPICK_00730"/>
<evidence type="ECO:0000256" key="7">
    <source>
        <dbReference type="SAM" id="Phobius"/>
    </source>
</evidence>
<dbReference type="STRING" id="345632.GPICK_00730"/>
<evidence type="ECO:0000256" key="5">
    <source>
        <dbReference type="ARBA" id="ARBA00022989"/>
    </source>
</evidence>
<dbReference type="PANTHER" id="PTHR36838">
    <property type="entry name" value="AUXIN EFFLUX CARRIER FAMILY PROTEIN"/>
    <property type="match status" value="1"/>
</dbReference>
<feature type="transmembrane region" description="Helical" evidence="7">
    <location>
        <begin position="278"/>
        <end position="298"/>
    </location>
</feature>
<dbReference type="EMBL" id="CP009788">
    <property type="protein sequence ID" value="AJE02097.1"/>
    <property type="molecule type" value="Genomic_DNA"/>
</dbReference>
<dbReference type="OrthoDB" id="9786183at2"/>
<gene>
    <name evidence="8" type="ORF">GPICK_00730</name>
</gene>
<keyword evidence="9" id="KW-1185">Reference proteome</keyword>
<keyword evidence="5 7" id="KW-1133">Transmembrane helix</keyword>
<protein>
    <submittedName>
        <fullName evidence="8">Transporter</fullName>
    </submittedName>
</protein>
<evidence type="ECO:0000256" key="6">
    <source>
        <dbReference type="ARBA" id="ARBA00023136"/>
    </source>
</evidence>